<dbReference type="EMBL" id="JACJKH010000001">
    <property type="protein sequence ID" value="MBM6742887.1"/>
    <property type="molecule type" value="Genomic_DNA"/>
</dbReference>
<keyword evidence="1" id="KW-0812">Transmembrane</keyword>
<reference evidence="3 4" key="1">
    <citation type="journal article" date="2021" name="Sci. Rep.">
        <title>The distribution of antibiotic resistance genes in chicken gut microbiota commensals.</title>
        <authorList>
            <person name="Juricova H."/>
            <person name="Matiasovicova J."/>
            <person name="Kubasova T."/>
            <person name="Cejkova D."/>
            <person name="Rychlik I."/>
        </authorList>
    </citation>
    <scope>NUCLEOTIDE SEQUENCE [LARGE SCALE GENOMIC DNA]</scope>
    <source>
        <strain evidence="3 4">An770</strain>
    </source>
</reference>
<keyword evidence="1" id="KW-0472">Membrane</keyword>
<feature type="transmembrane region" description="Helical" evidence="1">
    <location>
        <begin position="95"/>
        <end position="121"/>
    </location>
</feature>
<feature type="transmembrane region" description="Helical" evidence="1">
    <location>
        <begin position="161"/>
        <end position="178"/>
    </location>
</feature>
<name>A0ABS2EDF9_9FIRM</name>
<feature type="transmembrane region" description="Helical" evidence="1">
    <location>
        <begin position="128"/>
        <end position="149"/>
    </location>
</feature>
<accession>A0ABS2EDF9</accession>
<sequence length="195" mass="23147">MWELFQSLFEKAVWFLKLYVIEYRYLVAFLACFVFLYILFMHWLNIRFFRILREPVAIICLVVEIVAIAYFTIFFREQGESHTYELELFWSYKKWILEGSVAFGLEILNNIVLFFPFGFILTDALRRCPFWAVLLSSLAVSGCIEMSQLVFRLGLFEFDDIFNNVLGAVAGWCVFHILRSFKRRRRPESSSVYSG</sequence>
<evidence type="ECO:0000313" key="4">
    <source>
        <dbReference type="Proteomes" id="UP000775686"/>
    </source>
</evidence>
<dbReference type="PANTHER" id="PTHR36834">
    <property type="entry name" value="MEMBRANE PROTEIN-RELATED"/>
    <property type="match status" value="1"/>
</dbReference>
<evidence type="ECO:0000256" key="1">
    <source>
        <dbReference type="SAM" id="Phobius"/>
    </source>
</evidence>
<feature type="transmembrane region" description="Helical" evidence="1">
    <location>
        <begin position="56"/>
        <end position="75"/>
    </location>
</feature>
<dbReference type="Proteomes" id="UP000775686">
    <property type="component" value="Unassembled WGS sequence"/>
</dbReference>
<gene>
    <name evidence="3" type="ORF">H6A32_00945</name>
</gene>
<dbReference type="InterPro" id="IPR053150">
    <property type="entry name" value="Teicoplanin_resist-assoc"/>
</dbReference>
<organism evidence="3 4">
    <name type="scientific">Drancourtella massiliensis</name>
    <dbReference type="NCBI Taxonomy" id="1632013"/>
    <lineage>
        <taxon>Bacteria</taxon>
        <taxon>Bacillati</taxon>
        <taxon>Bacillota</taxon>
        <taxon>Clostridia</taxon>
        <taxon>Eubacteriales</taxon>
        <taxon>Oscillospiraceae</taxon>
        <taxon>Drancourtella</taxon>
    </lineage>
</organism>
<comment type="caution">
    <text evidence="3">The sequence shown here is derived from an EMBL/GenBank/DDBJ whole genome shotgun (WGS) entry which is preliminary data.</text>
</comment>
<keyword evidence="1" id="KW-1133">Transmembrane helix</keyword>
<dbReference type="Pfam" id="PF04892">
    <property type="entry name" value="VanZ"/>
    <property type="match status" value="1"/>
</dbReference>
<evidence type="ECO:0000313" key="3">
    <source>
        <dbReference type="EMBL" id="MBM6742887.1"/>
    </source>
</evidence>
<dbReference type="PANTHER" id="PTHR36834:SF1">
    <property type="entry name" value="INTEGRAL MEMBRANE PROTEIN"/>
    <property type="match status" value="1"/>
</dbReference>
<proteinExistence type="predicted"/>
<protein>
    <submittedName>
        <fullName evidence="3">VanZ family protein</fullName>
    </submittedName>
</protein>
<dbReference type="RefSeq" id="WP_191426521.1">
    <property type="nucleotide sequence ID" value="NZ_JACJKH010000001.1"/>
</dbReference>
<evidence type="ECO:0000259" key="2">
    <source>
        <dbReference type="Pfam" id="PF04892"/>
    </source>
</evidence>
<keyword evidence="4" id="KW-1185">Reference proteome</keyword>
<feature type="transmembrane region" description="Helical" evidence="1">
    <location>
        <begin position="23"/>
        <end position="44"/>
    </location>
</feature>
<feature type="domain" description="VanZ-like" evidence="2">
    <location>
        <begin position="64"/>
        <end position="178"/>
    </location>
</feature>
<dbReference type="InterPro" id="IPR006976">
    <property type="entry name" value="VanZ-like"/>
</dbReference>